<accession>A0A6J4I5Q4</accession>
<evidence type="ECO:0000313" key="5">
    <source>
        <dbReference type="EMBL" id="CAA9241846.1"/>
    </source>
</evidence>
<evidence type="ECO:0000259" key="4">
    <source>
        <dbReference type="Pfam" id="PF19290"/>
    </source>
</evidence>
<dbReference type="AlphaFoldDB" id="A0A6J4I5Q4"/>
<dbReference type="InterPro" id="IPR051463">
    <property type="entry name" value="Peptidase_U62_metallo"/>
</dbReference>
<feature type="compositionally biased region" description="Polar residues" evidence="2">
    <location>
        <begin position="1"/>
        <end position="13"/>
    </location>
</feature>
<protein>
    <submittedName>
        <fullName evidence="5">TldD protein, part of TldE/TldD proteolytic complex</fullName>
    </submittedName>
</protein>
<feature type="domain" description="Metalloprotease TldD/E C-terminal" evidence="3">
    <location>
        <begin position="249"/>
        <end position="475"/>
    </location>
</feature>
<dbReference type="Pfam" id="PF19290">
    <property type="entry name" value="PmbA_TldD_2nd"/>
    <property type="match status" value="1"/>
</dbReference>
<dbReference type="PANTHER" id="PTHR30624:SF4">
    <property type="entry name" value="METALLOPROTEASE TLDD"/>
    <property type="match status" value="1"/>
</dbReference>
<evidence type="ECO:0000256" key="1">
    <source>
        <dbReference type="ARBA" id="ARBA00005836"/>
    </source>
</evidence>
<dbReference type="InterPro" id="IPR045569">
    <property type="entry name" value="Metalloprtase-TldD/E_C"/>
</dbReference>
<dbReference type="Pfam" id="PF19289">
    <property type="entry name" value="PmbA_TldD_3rd"/>
    <property type="match status" value="1"/>
</dbReference>
<gene>
    <name evidence="5" type="ORF">AVDCRST_MAG77-1581</name>
</gene>
<feature type="domain" description="Metalloprotease TldD/E central" evidence="4">
    <location>
        <begin position="137"/>
        <end position="228"/>
    </location>
</feature>
<dbReference type="GO" id="GO:0006508">
    <property type="term" value="P:proteolysis"/>
    <property type="evidence" value="ECO:0007669"/>
    <property type="project" value="InterPro"/>
</dbReference>
<dbReference type="EMBL" id="CADCTC010000100">
    <property type="protein sequence ID" value="CAA9241846.1"/>
    <property type="molecule type" value="Genomic_DNA"/>
</dbReference>
<dbReference type="InterPro" id="IPR045570">
    <property type="entry name" value="Metalloprtase-TldD/E_cen_dom"/>
</dbReference>
<comment type="similarity">
    <text evidence="1">Belongs to the peptidase U62 family.</text>
</comment>
<reference evidence="5" key="1">
    <citation type="submission" date="2020-02" db="EMBL/GenBank/DDBJ databases">
        <authorList>
            <person name="Meier V. D."/>
        </authorList>
    </citation>
    <scope>NUCLEOTIDE SEQUENCE</scope>
    <source>
        <strain evidence="5">AVDCRST_MAG77</strain>
    </source>
</reference>
<dbReference type="Gene3D" id="3.30.2290.10">
    <property type="entry name" value="PmbA/TldD superfamily"/>
    <property type="match status" value="1"/>
</dbReference>
<dbReference type="SUPFAM" id="SSF111283">
    <property type="entry name" value="Putative modulator of DNA gyrase, PmbA/TldD"/>
    <property type="match status" value="1"/>
</dbReference>
<feature type="region of interest" description="Disordered" evidence="2">
    <location>
        <begin position="1"/>
        <end position="21"/>
    </location>
</feature>
<sequence length="481" mass="52066">MTTQSHSSALTSSRPKECGGGELRDRFGFLRDLVAEMERRVPYAAALVSSTDGVNLSLRDGEQSASRRDPRSGIVLTVSNGSFLEEEATGDVSEHGVRQAAERLVERAATRGGRGGTLAIDPGEPLDTDFTTPVGVDPTSLSLADKLTRHEALRQKARGLDQRVIQATLSYSDSVESKLFVNRARFVTESLRRVRVFISLFVSDGSQRRYDWLSHGGTGGLELLDVTDVELEQLKDNAIALLSAKPVEPGTYDVVTDNGVTGVLAHEAFGHGVETDMFLKDRARGAHFIGERVGSDLVTIVDDPSIPGAYGSYFIDDEGQPASRTEIIRNGILQRGLSDLYSSALLGIPRSANGRRESFERKAYARMSNTFFAAGESSRQQVLESLDDGLYLCHASSGMEDPKGWGIQVSAHYAREYKGGKPTGVVVAPVAITGYVPDLLRDVSMVGNDFELHSGGCGKGWKEYVVVSDGGPHLRTRVRLG</sequence>
<dbReference type="GO" id="GO:0005829">
    <property type="term" value="C:cytosol"/>
    <property type="evidence" value="ECO:0007669"/>
    <property type="project" value="TreeGrafter"/>
</dbReference>
<organism evidence="5">
    <name type="scientific">uncultured Chloroflexota bacterium</name>
    <dbReference type="NCBI Taxonomy" id="166587"/>
    <lineage>
        <taxon>Bacteria</taxon>
        <taxon>Bacillati</taxon>
        <taxon>Chloroflexota</taxon>
        <taxon>environmental samples</taxon>
    </lineage>
</organism>
<dbReference type="GO" id="GO:0008237">
    <property type="term" value="F:metallopeptidase activity"/>
    <property type="evidence" value="ECO:0007669"/>
    <property type="project" value="InterPro"/>
</dbReference>
<dbReference type="InterPro" id="IPR035068">
    <property type="entry name" value="TldD/PmbA_N"/>
</dbReference>
<evidence type="ECO:0000259" key="3">
    <source>
        <dbReference type="Pfam" id="PF19289"/>
    </source>
</evidence>
<dbReference type="PANTHER" id="PTHR30624">
    <property type="entry name" value="UNCHARACTERIZED PROTEIN TLDD AND PMBA"/>
    <property type="match status" value="1"/>
</dbReference>
<dbReference type="InterPro" id="IPR036059">
    <property type="entry name" value="TldD/PmbA_sf"/>
</dbReference>
<evidence type="ECO:0000256" key="2">
    <source>
        <dbReference type="SAM" id="MobiDB-lite"/>
    </source>
</evidence>
<proteinExistence type="inferred from homology"/>
<name>A0A6J4I5Q4_9CHLR</name>